<accession>A0A0Q3G9B3</accession>
<evidence type="ECO:0008006" key="4">
    <source>
        <dbReference type="Google" id="ProtNLM"/>
    </source>
</evidence>
<reference evidence="1 2" key="1">
    <citation type="journal article" date="2010" name="Nature">
        <title>Genome sequencing and analysis of the model grass Brachypodium distachyon.</title>
        <authorList>
            <consortium name="International Brachypodium Initiative"/>
        </authorList>
    </citation>
    <scope>NUCLEOTIDE SEQUENCE [LARGE SCALE GENOMIC DNA]</scope>
    <source>
        <strain evidence="1 2">Bd21</strain>
    </source>
</reference>
<protein>
    <recommendedName>
        <fullName evidence="4">Ubiquitin-like protease family profile domain-containing protein</fullName>
    </recommendedName>
</protein>
<dbReference type="Proteomes" id="UP000008810">
    <property type="component" value="Chromosome 2"/>
</dbReference>
<sequence>METDLVTRVMAGEDPQFFVTIRDQFIGEHVKYDLPNCRLIMLPAYTYFAWACYAVDLKENRLTVYDPTLPDDADKEVVSLHVQVCDKIKKALADCAGMFFDGWQYDRAALEIKLLYRKQNMREP</sequence>
<organism evidence="1">
    <name type="scientific">Brachypodium distachyon</name>
    <name type="common">Purple false brome</name>
    <name type="synonym">Trachynia distachya</name>
    <dbReference type="NCBI Taxonomy" id="15368"/>
    <lineage>
        <taxon>Eukaryota</taxon>
        <taxon>Viridiplantae</taxon>
        <taxon>Streptophyta</taxon>
        <taxon>Embryophyta</taxon>
        <taxon>Tracheophyta</taxon>
        <taxon>Spermatophyta</taxon>
        <taxon>Magnoliopsida</taxon>
        <taxon>Liliopsida</taxon>
        <taxon>Poales</taxon>
        <taxon>Poaceae</taxon>
        <taxon>BOP clade</taxon>
        <taxon>Pooideae</taxon>
        <taxon>Stipodae</taxon>
        <taxon>Brachypodieae</taxon>
        <taxon>Brachypodium</taxon>
    </lineage>
</organism>
<gene>
    <name evidence="1" type="ORF">BRADI_2g32810v3</name>
</gene>
<reference evidence="1" key="2">
    <citation type="submission" date="2017-06" db="EMBL/GenBank/DDBJ databases">
        <title>WGS assembly of Brachypodium distachyon.</title>
        <authorList>
            <consortium name="The International Brachypodium Initiative"/>
            <person name="Lucas S."/>
            <person name="Harmon-Smith M."/>
            <person name="Lail K."/>
            <person name="Tice H."/>
            <person name="Grimwood J."/>
            <person name="Bruce D."/>
            <person name="Barry K."/>
            <person name="Shu S."/>
            <person name="Lindquist E."/>
            <person name="Wang M."/>
            <person name="Pitluck S."/>
            <person name="Vogel J.P."/>
            <person name="Garvin D.F."/>
            <person name="Mockler T.C."/>
            <person name="Schmutz J."/>
            <person name="Rokhsar D."/>
            <person name="Bevan M.W."/>
        </authorList>
    </citation>
    <scope>NUCLEOTIDE SEQUENCE</scope>
    <source>
        <strain evidence="1">Bd21</strain>
    </source>
</reference>
<dbReference type="InParanoid" id="A0A0Q3G9B3"/>
<dbReference type="EnsemblPlants" id="KQK07069">
    <property type="protein sequence ID" value="KQK07069"/>
    <property type="gene ID" value="BRADI_2g32810v3"/>
</dbReference>
<dbReference type="EMBL" id="CM000881">
    <property type="protein sequence ID" value="KQK07069.1"/>
    <property type="molecule type" value="Genomic_DNA"/>
</dbReference>
<dbReference type="Gramene" id="KQK07069">
    <property type="protein sequence ID" value="KQK07069"/>
    <property type="gene ID" value="BRADI_2g32810v3"/>
</dbReference>
<keyword evidence="3" id="KW-1185">Reference proteome</keyword>
<proteinExistence type="predicted"/>
<dbReference type="OrthoDB" id="674105at2759"/>
<dbReference type="AlphaFoldDB" id="A0A0Q3G9B3"/>
<name>A0A0Q3G9B3_BRADI</name>
<evidence type="ECO:0000313" key="2">
    <source>
        <dbReference type="EnsemblPlants" id="KQK07069"/>
    </source>
</evidence>
<evidence type="ECO:0000313" key="3">
    <source>
        <dbReference type="Proteomes" id="UP000008810"/>
    </source>
</evidence>
<evidence type="ECO:0000313" key="1">
    <source>
        <dbReference type="EMBL" id="KQK07069.1"/>
    </source>
</evidence>
<reference evidence="2" key="3">
    <citation type="submission" date="2018-08" db="UniProtKB">
        <authorList>
            <consortium name="EnsemblPlants"/>
        </authorList>
    </citation>
    <scope>IDENTIFICATION</scope>
    <source>
        <strain evidence="2">cv. Bd21</strain>
    </source>
</reference>